<evidence type="ECO:0000313" key="3">
    <source>
        <dbReference type="Proteomes" id="UP001341281"/>
    </source>
</evidence>
<feature type="domain" description="Integrase catalytic" evidence="1">
    <location>
        <begin position="47"/>
        <end position="185"/>
    </location>
</feature>
<dbReference type="EMBL" id="CP144750">
    <property type="protein sequence ID" value="WVZ80760.1"/>
    <property type="molecule type" value="Genomic_DNA"/>
</dbReference>
<dbReference type="Gene3D" id="3.30.420.10">
    <property type="entry name" value="Ribonuclease H-like superfamily/Ribonuclease H"/>
    <property type="match status" value="1"/>
</dbReference>
<dbReference type="PANTHER" id="PTHR42648">
    <property type="entry name" value="TRANSPOSASE, PUTATIVE-RELATED"/>
    <property type="match status" value="1"/>
</dbReference>
<dbReference type="InterPro" id="IPR036397">
    <property type="entry name" value="RNaseH_sf"/>
</dbReference>
<dbReference type="GO" id="GO:0015074">
    <property type="term" value="P:DNA integration"/>
    <property type="evidence" value="ECO:0007669"/>
    <property type="project" value="InterPro"/>
</dbReference>
<dbReference type="PROSITE" id="PS50994">
    <property type="entry name" value="INTEGRASE"/>
    <property type="match status" value="1"/>
</dbReference>
<evidence type="ECO:0000313" key="2">
    <source>
        <dbReference type="EMBL" id="WVZ80760.1"/>
    </source>
</evidence>
<proteinExistence type="predicted"/>
<accession>A0AAQ3TW15</accession>
<keyword evidence="3" id="KW-1185">Reference proteome</keyword>
<evidence type="ECO:0000259" key="1">
    <source>
        <dbReference type="PROSITE" id="PS50994"/>
    </source>
</evidence>
<dbReference type="SUPFAM" id="SSF53098">
    <property type="entry name" value="Ribonuclease H-like"/>
    <property type="match status" value="1"/>
</dbReference>
<reference evidence="2 3" key="1">
    <citation type="submission" date="2024-02" db="EMBL/GenBank/DDBJ databases">
        <title>High-quality chromosome-scale genome assembly of Pensacola bahiagrass (Paspalum notatum Flugge var. saurae).</title>
        <authorList>
            <person name="Vega J.M."/>
            <person name="Podio M."/>
            <person name="Orjuela J."/>
            <person name="Siena L.A."/>
            <person name="Pessino S.C."/>
            <person name="Combes M.C."/>
            <person name="Mariac C."/>
            <person name="Albertini E."/>
            <person name="Pupilli F."/>
            <person name="Ortiz J.P.A."/>
            <person name="Leblanc O."/>
        </authorList>
    </citation>
    <scope>NUCLEOTIDE SEQUENCE [LARGE SCALE GENOMIC DNA]</scope>
    <source>
        <strain evidence="2">R1</strain>
        <tissue evidence="2">Leaf</tissue>
    </source>
</reference>
<dbReference type="InterPro" id="IPR012337">
    <property type="entry name" value="RNaseH-like_sf"/>
</dbReference>
<dbReference type="InterPro" id="IPR001584">
    <property type="entry name" value="Integrase_cat-core"/>
</dbReference>
<gene>
    <name evidence="2" type="ORF">U9M48_028213</name>
</gene>
<dbReference type="PANTHER" id="PTHR42648:SF21">
    <property type="entry name" value="CYSTEINE-RICH RLK (RECEPTOR-LIKE PROTEIN KINASE) 8"/>
    <property type="match status" value="1"/>
</dbReference>
<protein>
    <recommendedName>
        <fullName evidence="1">Integrase catalytic domain-containing protein</fullName>
    </recommendedName>
</protein>
<dbReference type="Pfam" id="PF25597">
    <property type="entry name" value="SH3_retrovirus"/>
    <property type="match status" value="1"/>
</dbReference>
<dbReference type="InterPro" id="IPR039537">
    <property type="entry name" value="Retrotran_Ty1/copia-like"/>
</dbReference>
<dbReference type="Pfam" id="PF00665">
    <property type="entry name" value="rve"/>
    <property type="match status" value="1"/>
</dbReference>
<sequence length="282" mass="31868">MRNLAKLLKGEHILGLTNVVFEKDKVCGACQAGKQVGVLHPAKNILSTTRPLELLHMDLFGPVAYISIGGNKYGLVIVDDFSRFTWVFFLHDKVEVLETLKKFMRRAQNEFEVKIKKIRSNNGREFKNTGVEEFLDEEGINHEFSAPYPPQQNGVVERNNRTLIDMARTMLDEYKISDQFWAEAINTSVFGSKCFILNKKPKSSKFAPKVDEGFLLGYCSNAHAYRIFNKTTGCVEIARDVTFDETNGSQKEQVDSHVLGDEEPPCKAIMKLTLGEVKPQAN</sequence>
<dbReference type="GO" id="GO:0003676">
    <property type="term" value="F:nucleic acid binding"/>
    <property type="evidence" value="ECO:0007669"/>
    <property type="project" value="InterPro"/>
</dbReference>
<dbReference type="InterPro" id="IPR057670">
    <property type="entry name" value="SH3_retrovirus"/>
</dbReference>
<name>A0AAQ3TW15_PASNO</name>
<dbReference type="Proteomes" id="UP001341281">
    <property type="component" value="Chromosome 06"/>
</dbReference>
<dbReference type="AlphaFoldDB" id="A0AAQ3TW15"/>
<organism evidence="2 3">
    <name type="scientific">Paspalum notatum var. saurae</name>
    <dbReference type="NCBI Taxonomy" id="547442"/>
    <lineage>
        <taxon>Eukaryota</taxon>
        <taxon>Viridiplantae</taxon>
        <taxon>Streptophyta</taxon>
        <taxon>Embryophyta</taxon>
        <taxon>Tracheophyta</taxon>
        <taxon>Spermatophyta</taxon>
        <taxon>Magnoliopsida</taxon>
        <taxon>Liliopsida</taxon>
        <taxon>Poales</taxon>
        <taxon>Poaceae</taxon>
        <taxon>PACMAD clade</taxon>
        <taxon>Panicoideae</taxon>
        <taxon>Andropogonodae</taxon>
        <taxon>Paspaleae</taxon>
        <taxon>Paspalinae</taxon>
        <taxon>Paspalum</taxon>
    </lineage>
</organism>